<reference evidence="2 3" key="1">
    <citation type="submission" date="2019-11" db="EMBL/GenBank/DDBJ databases">
        <title>Type strains purchased from KCTC, JCM and DSMZ.</title>
        <authorList>
            <person name="Lu H."/>
        </authorList>
    </citation>
    <scope>NUCLEOTIDE SEQUENCE [LARGE SCALE GENOMIC DNA]</scope>
    <source>
        <strain evidence="2 3">JCM 31587</strain>
    </source>
</reference>
<keyword evidence="3" id="KW-1185">Reference proteome</keyword>
<dbReference type="AlphaFoldDB" id="A0A6L6QI05"/>
<organism evidence="2 3">
    <name type="scientific">Massilia eburnea</name>
    <dbReference type="NCBI Taxonomy" id="1776165"/>
    <lineage>
        <taxon>Bacteria</taxon>
        <taxon>Pseudomonadati</taxon>
        <taxon>Pseudomonadota</taxon>
        <taxon>Betaproteobacteria</taxon>
        <taxon>Burkholderiales</taxon>
        <taxon>Oxalobacteraceae</taxon>
        <taxon>Telluria group</taxon>
        <taxon>Massilia</taxon>
    </lineage>
</organism>
<sequence>MESIGLIAFLGTVSTVALGILSIFRRWRPYASFVLGASVLVGLSVARQVTEGKTSVLEVWVTCFFIMLGVQVLLAPVALVTFLFTQNKNP</sequence>
<keyword evidence="1" id="KW-1133">Transmembrane helix</keyword>
<keyword evidence="1" id="KW-0812">Transmembrane</keyword>
<proteinExistence type="predicted"/>
<dbReference type="EMBL" id="WNKX01000009">
    <property type="protein sequence ID" value="MTW11750.1"/>
    <property type="molecule type" value="Genomic_DNA"/>
</dbReference>
<evidence type="ECO:0000313" key="3">
    <source>
        <dbReference type="Proteomes" id="UP000472320"/>
    </source>
</evidence>
<gene>
    <name evidence="2" type="ORF">GM658_14180</name>
</gene>
<protein>
    <submittedName>
        <fullName evidence="2">Uncharacterized protein</fullName>
    </submittedName>
</protein>
<feature type="transmembrane region" description="Helical" evidence="1">
    <location>
        <begin position="6"/>
        <end position="23"/>
    </location>
</feature>
<feature type="transmembrane region" description="Helical" evidence="1">
    <location>
        <begin position="30"/>
        <end position="47"/>
    </location>
</feature>
<dbReference type="RefSeq" id="WP_155454699.1">
    <property type="nucleotide sequence ID" value="NZ_WNKX01000009.1"/>
</dbReference>
<feature type="transmembrane region" description="Helical" evidence="1">
    <location>
        <begin position="59"/>
        <end position="84"/>
    </location>
</feature>
<evidence type="ECO:0000313" key="2">
    <source>
        <dbReference type="EMBL" id="MTW11750.1"/>
    </source>
</evidence>
<accession>A0A6L6QI05</accession>
<keyword evidence="1" id="KW-0472">Membrane</keyword>
<dbReference type="Proteomes" id="UP000472320">
    <property type="component" value="Unassembled WGS sequence"/>
</dbReference>
<name>A0A6L6QI05_9BURK</name>
<comment type="caution">
    <text evidence="2">The sequence shown here is derived from an EMBL/GenBank/DDBJ whole genome shotgun (WGS) entry which is preliminary data.</text>
</comment>
<evidence type="ECO:0000256" key="1">
    <source>
        <dbReference type="SAM" id="Phobius"/>
    </source>
</evidence>